<feature type="region of interest" description="Disordered" evidence="1">
    <location>
        <begin position="1"/>
        <end position="28"/>
    </location>
</feature>
<keyword evidence="3" id="KW-1185">Reference proteome</keyword>
<evidence type="ECO:0000313" key="2">
    <source>
        <dbReference type="EMBL" id="TCV96343.1"/>
    </source>
</evidence>
<sequence length="281" mass="30844">MSPTPRPKLPKEPKTSTPPQRRPCAGRDPVRCMELSRPRRFSTSCNLEDIALKRASTQDLCANRCCVLTNKDVESEKFLQQGLDPDSWGQVCVRVLGVGLASVQPTLSDLIGCPLRMLINLPDKPVMHAGLDGGQVDAATWWRQDGLLKLSIHGTALIAPTSHAGIGVRPGVTRRKVYAHVGYRGLHADGWPHQGANQKPADPHSERAIHVRVPHCQKPGRRWLSPIITSVPFFESPARGRRGSGQRLALFARVARTASVGIHGSVVLPSCLKRRDRSFPQ</sequence>
<dbReference type="EMBL" id="SMCS01000002">
    <property type="protein sequence ID" value="TCV96343.1"/>
    <property type="molecule type" value="Genomic_DNA"/>
</dbReference>
<organism evidence="2 3">
    <name type="scientific">Luteibacter rhizovicinus</name>
    <dbReference type="NCBI Taxonomy" id="242606"/>
    <lineage>
        <taxon>Bacteria</taxon>
        <taxon>Pseudomonadati</taxon>
        <taxon>Pseudomonadota</taxon>
        <taxon>Gammaproteobacteria</taxon>
        <taxon>Lysobacterales</taxon>
        <taxon>Rhodanobacteraceae</taxon>
        <taxon>Luteibacter</taxon>
    </lineage>
</organism>
<dbReference type="AlphaFoldDB" id="A0A4R3YYB4"/>
<name>A0A4R3YYB4_9GAMM</name>
<protein>
    <submittedName>
        <fullName evidence="2">Uncharacterized protein</fullName>
    </submittedName>
</protein>
<reference evidence="2 3" key="1">
    <citation type="submission" date="2019-03" db="EMBL/GenBank/DDBJ databases">
        <title>Above-ground endophytic microbial communities from plants in different locations in the United States.</title>
        <authorList>
            <person name="Frank C."/>
        </authorList>
    </citation>
    <scope>NUCLEOTIDE SEQUENCE [LARGE SCALE GENOMIC DNA]</scope>
    <source>
        <strain evidence="2 3">LP_13_YM</strain>
    </source>
</reference>
<proteinExistence type="predicted"/>
<accession>A0A4R3YYB4</accession>
<dbReference type="Proteomes" id="UP000295645">
    <property type="component" value="Unassembled WGS sequence"/>
</dbReference>
<gene>
    <name evidence="2" type="ORF">EC912_102694</name>
</gene>
<comment type="caution">
    <text evidence="2">The sequence shown here is derived from an EMBL/GenBank/DDBJ whole genome shotgun (WGS) entry which is preliminary data.</text>
</comment>
<evidence type="ECO:0000256" key="1">
    <source>
        <dbReference type="SAM" id="MobiDB-lite"/>
    </source>
</evidence>
<evidence type="ECO:0000313" key="3">
    <source>
        <dbReference type="Proteomes" id="UP000295645"/>
    </source>
</evidence>